<dbReference type="InterPro" id="IPR000792">
    <property type="entry name" value="Tscrpt_reg_LuxR_C"/>
</dbReference>
<evidence type="ECO:0000256" key="1">
    <source>
        <dbReference type="SAM" id="MobiDB-lite"/>
    </source>
</evidence>
<evidence type="ECO:0000313" key="4">
    <source>
        <dbReference type="Proteomes" id="UP000308632"/>
    </source>
</evidence>
<dbReference type="PANTHER" id="PTHR34293:SF1">
    <property type="entry name" value="HTH-TYPE TRANSCRIPTIONAL REGULATOR TRMBL2"/>
    <property type="match status" value="1"/>
</dbReference>
<dbReference type="SMART" id="SM00421">
    <property type="entry name" value="HTH_LUXR"/>
    <property type="match status" value="1"/>
</dbReference>
<sequence length="354" mass="38476">MSGSQVREAARARRTREVREHGPGPGHAPLAALLGQDETCVDVYRLVIAEPGWPADRIAGRLGLTEGEVRSALDRLAGLSMLYRAGSRDIAAVSPEVGLAAHIRRRESEILAQQRELAAVEACAAELTAVYAAQRARHGNQGMELLEGVGEVRAYLSEVARNVDGELRAFLPGGPQSPEDLAASRPLDEWMLRAGVRLRTVYLDSVRNDRSSTEYAQWLARLGGEIRTIPSLPLRMLIADRSTALLPLDPEDSGAGAVVLRAPGVIDALLALFDFVWEQAVPFETGRPPATEGPSQQELELLRLLERGLTDEVAGRKLGLSLRTTRRMMSGICSRLGARSRFEVGVLAERAGWL</sequence>
<evidence type="ECO:0000313" key="3">
    <source>
        <dbReference type="EMBL" id="TKT10751.1"/>
    </source>
</evidence>
<dbReference type="RefSeq" id="WP_137299451.1">
    <property type="nucleotide sequence ID" value="NZ_BMVD01000001.1"/>
</dbReference>
<dbReference type="Gene3D" id="1.10.10.10">
    <property type="entry name" value="Winged helix-like DNA-binding domain superfamily/Winged helix DNA-binding domain"/>
    <property type="match status" value="1"/>
</dbReference>
<dbReference type="InterPro" id="IPR016032">
    <property type="entry name" value="Sig_transdc_resp-reg_C-effctor"/>
</dbReference>
<feature type="domain" description="HTH luxR-type" evidence="2">
    <location>
        <begin position="291"/>
        <end position="348"/>
    </location>
</feature>
<organism evidence="3 4">
    <name type="scientific">Streptomyces galbus</name>
    <dbReference type="NCBI Taxonomy" id="33898"/>
    <lineage>
        <taxon>Bacteria</taxon>
        <taxon>Bacillati</taxon>
        <taxon>Actinomycetota</taxon>
        <taxon>Actinomycetes</taxon>
        <taxon>Kitasatosporales</taxon>
        <taxon>Streptomycetaceae</taxon>
        <taxon>Streptomyces</taxon>
    </lineage>
</organism>
<accession>A0A4U5X908</accession>
<evidence type="ECO:0000259" key="2">
    <source>
        <dbReference type="SMART" id="SM00421"/>
    </source>
</evidence>
<dbReference type="InterPro" id="IPR051797">
    <property type="entry name" value="TrmB-like"/>
</dbReference>
<dbReference type="AlphaFoldDB" id="A0A4U5X908"/>
<dbReference type="PANTHER" id="PTHR34293">
    <property type="entry name" value="HTH-TYPE TRANSCRIPTIONAL REGULATOR TRMBL2"/>
    <property type="match status" value="1"/>
</dbReference>
<dbReference type="EMBL" id="SZPR01000008">
    <property type="protein sequence ID" value="TKT10751.1"/>
    <property type="molecule type" value="Genomic_DNA"/>
</dbReference>
<proteinExistence type="predicted"/>
<protein>
    <submittedName>
        <fullName evidence="3">Helix-turn-helix transcriptional regulator</fullName>
    </submittedName>
</protein>
<dbReference type="Proteomes" id="UP000308632">
    <property type="component" value="Unassembled WGS sequence"/>
</dbReference>
<reference evidence="3 4" key="1">
    <citation type="submission" date="2019-04" db="EMBL/GenBank/DDBJ databases">
        <title>Streptomyces lasaliensis sp.nov., an Actinomycete isolated from soil which produces the polyether antibiotic lasalocid.</title>
        <authorList>
            <person name="Erwin G."/>
            <person name="Haber C."/>
        </authorList>
    </citation>
    <scope>NUCLEOTIDE SEQUENCE [LARGE SCALE GENOMIC DNA]</scope>
    <source>
        <strain evidence="3 4">DSM 40089</strain>
    </source>
</reference>
<feature type="compositionally biased region" description="Basic and acidic residues" evidence="1">
    <location>
        <begin position="8"/>
        <end position="22"/>
    </location>
</feature>
<dbReference type="InterPro" id="IPR036388">
    <property type="entry name" value="WH-like_DNA-bd_sf"/>
</dbReference>
<gene>
    <name evidence="3" type="ORF">E4U92_07530</name>
</gene>
<name>A0A4U5X908_STRGB</name>
<dbReference type="GO" id="GO:0003677">
    <property type="term" value="F:DNA binding"/>
    <property type="evidence" value="ECO:0007669"/>
    <property type="project" value="InterPro"/>
</dbReference>
<dbReference type="SUPFAM" id="SSF46894">
    <property type="entry name" value="C-terminal effector domain of the bipartite response regulators"/>
    <property type="match status" value="1"/>
</dbReference>
<feature type="region of interest" description="Disordered" evidence="1">
    <location>
        <begin position="1"/>
        <end position="30"/>
    </location>
</feature>
<dbReference type="GO" id="GO:0006355">
    <property type="term" value="P:regulation of DNA-templated transcription"/>
    <property type="evidence" value="ECO:0007669"/>
    <property type="project" value="InterPro"/>
</dbReference>
<comment type="caution">
    <text evidence="3">The sequence shown here is derived from an EMBL/GenBank/DDBJ whole genome shotgun (WGS) entry which is preliminary data.</text>
</comment>